<dbReference type="GO" id="GO:0000156">
    <property type="term" value="F:phosphorelay response regulator activity"/>
    <property type="evidence" value="ECO:0007669"/>
    <property type="project" value="InterPro"/>
</dbReference>
<dbReference type="EMBL" id="FTPL01000002">
    <property type="protein sequence ID" value="SIT84329.1"/>
    <property type="molecule type" value="Genomic_DNA"/>
</dbReference>
<keyword evidence="3" id="KW-1185">Reference proteome</keyword>
<proteinExistence type="predicted"/>
<organism evidence="2 3">
    <name type="scientific">Edaphobacillus lindanitolerans</name>
    <dbReference type="NCBI Taxonomy" id="550447"/>
    <lineage>
        <taxon>Bacteria</taxon>
        <taxon>Bacillati</taxon>
        <taxon>Bacillota</taxon>
        <taxon>Bacilli</taxon>
        <taxon>Bacillales</taxon>
        <taxon>Bacillaceae</taxon>
        <taxon>Edaphobacillus</taxon>
    </lineage>
</organism>
<dbReference type="Proteomes" id="UP000187550">
    <property type="component" value="Unassembled WGS sequence"/>
</dbReference>
<dbReference type="AlphaFoldDB" id="A0A1U7PN08"/>
<sequence>MKVKIKLDPDLDREQAEISIREMTPAIRRAIQILQDGEKADKLQVMQGERAFLLGLDEIVYVLAGGDRCKVFTEEDEYDYKDTLKSFEYLSDDRTFIRISKSCVLNLDWIHYYEASFSGSLTVVFKNGHKEYVSRKYTRALKDRVLNRK</sequence>
<protein>
    <submittedName>
        <fullName evidence="2">Transcriptional regulator, LytTR family</fullName>
    </submittedName>
</protein>
<dbReference type="GO" id="GO:0003677">
    <property type="term" value="F:DNA binding"/>
    <property type="evidence" value="ECO:0007669"/>
    <property type="project" value="InterPro"/>
</dbReference>
<dbReference type="Pfam" id="PF04397">
    <property type="entry name" value="LytTR"/>
    <property type="match status" value="1"/>
</dbReference>
<dbReference type="PROSITE" id="PS50930">
    <property type="entry name" value="HTH_LYTTR"/>
    <property type="match status" value="1"/>
</dbReference>
<evidence type="ECO:0000313" key="2">
    <source>
        <dbReference type="EMBL" id="SIT84329.1"/>
    </source>
</evidence>
<dbReference type="PANTHER" id="PTHR37299">
    <property type="entry name" value="TRANSCRIPTIONAL REGULATOR-RELATED"/>
    <property type="match status" value="1"/>
</dbReference>
<dbReference type="STRING" id="550447.SAMN05428946_1710"/>
<dbReference type="RefSeq" id="WP_076758055.1">
    <property type="nucleotide sequence ID" value="NZ_FTPL01000002.1"/>
</dbReference>
<gene>
    <name evidence="2" type="ORF">SAMN05428946_1710</name>
</gene>
<dbReference type="PANTHER" id="PTHR37299:SF1">
    <property type="entry name" value="STAGE 0 SPORULATION PROTEIN A HOMOLOG"/>
    <property type="match status" value="1"/>
</dbReference>
<evidence type="ECO:0000259" key="1">
    <source>
        <dbReference type="PROSITE" id="PS50930"/>
    </source>
</evidence>
<dbReference type="OrthoDB" id="9808614at2"/>
<dbReference type="InterPro" id="IPR007492">
    <property type="entry name" value="LytTR_DNA-bd_dom"/>
</dbReference>
<name>A0A1U7PN08_9BACI</name>
<evidence type="ECO:0000313" key="3">
    <source>
        <dbReference type="Proteomes" id="UP000187550"/>
    </source>
</evidence>
<dbReference type="Gene3D" id="2.40.50.1020">
    <property type="entry name" value="LytTr DNA-binding domain"/>
    <property type="match status" value="1"/>
</dbReference>
<accession>A0A1U7PN08</accession>
<feature type="domain" description="HTH LytTR-type" evidence="1">
    <location>
        <begin position="43"/>
        <end position="147"/>
    </location>
</feature>
<reference evidence="3" key="1">
    <citation type="submission" date="2017-01" db="EMBL/GenBank/DDBJ databases">
        <authorList>
            <person name="Varghese N."/>
            <person name="Submissions S."/>
        </authorList>
    </citation>
    <scope>NUCLEOTIDE SEQUENCE [LARGE SCALE GENOMIC DNA]</scope>
    <source>
        <strain evidence="3">MNA4</strain>
    </source>
</reference>
<dbReference type="InterPro" id="IPR046947">
    <property type="entry name" value="LytR-like"/>
</dbReference>
<dbReference type="SMART" id="SM00850">
    <property type="entry name" value="LytTR"/>
    <property type="match status" value="1"/>
</dbReference>